<name>G8QQF3_SPHPG</name>
<dbReference type="AlphaFoldDB" id="G8QQF3"/>
<dbReference type="STRING" id="158190.SpiGrapes_2011"/>
<dbReference type="HOGENOM" id="CLU_079356_0_0_12"/>
<dbReference type="GO" id="GO:0047661">
    <property type="term" value="F:amino-acid racemase activity"/>
    <property type="evidence" value="ECO:0007669"/>
    <property type="project" value="InterPro"/>
</dbReference>
<dbReference type="KEGG" id="sgp:SpiGrapes_2011"/>
<dbReference type="OrthoDB" id="978447at2"/>
<evidence type="ECO:0000313" key="3">
    <source>
        <dbReference type="Proteomes" id="UP000005632"/>
    </source>
</evidence>
<keyword evidence="3" id="KW-1185">Reference proteome</keyword>
<dbReference type="InterPro" id="IPR015942">
    <property type="entry name" value="Asp/Glu/hydantoin_racemase"/>
</dbReference>
<dbReference type="Proteomes" id="UP000005632">
    <property type="component" value="Chromosome"/>
</dbReference>
<comment type="similarity">
    <text evidence="1">Belongs to the HyuE racemase family.</text>
</comment>
<dbReference type="InterPro" id="IPR053714">
    <property type="entry name" value="Iso_Racemase_Enz_sf"/>
</dbReference>
<evidence type="ECO:0000313" key="2">
    <source>
        <dbReference type="EMBL" id="AEV29798.1"/>
    </source>
</evidence>
<protein>
    <submittedName>
        <fullName evidence="2">Hydantoin racemase</fullName>
    </submittedName>
</protein>
<reference evidence="2 3" key="1">
    <citation type="submission" date="2011-11" db="EMBL/GenBank/DDBJ databases">
        <title>Complete sequence of Spirochaeta sp. grapes.</title>
        <authorList>
            <consortium name="US DOE Joint Genome Institute"/>
            <person name="Lucas S."/>
            <person name="Han J."/>
            <person name="Lapidus A."/>
            <person name="Cheng J.-F."/>
            <person name="Goodwin L."/>
            <person name="Pitluck S."/>
            <person name="Peters L."/>
            <person name="Ovchinnikova G."/>
            <person name="Munk A.C."/>
            <person name="Detter J.C."/>
            <person name="Han C."/>
            <person name="Tapia R."/>
            <person name="Land M."/>
            <person name="Hauser L."/>
            <person name="Kyrpides N."/>
            <person name="Ivanova N."/>
            <person name="Pagani I."/>
            <person name="Ritalahtilisa K."/>
            <person name="Loeffler F."/>
            <person name="Woyke T."/>
        </authorList>
    </citation>
    <scope>NUCLEOTIDE SEQUENCE [LARGE SCALE GENOMIC DNA]</scope>
    <source>
        <strain evidence="3">ATCC BAA-1885 / DSM 22778 / Grapes</strain>
    </source>
</reference>
<dbReference type="EMBL" id="CP003155">
    <property type="protein sequence ID" value="AEV29798.1"/>
    <property type="molecule type" value="Genomic_DNA"/>
</dbReference>
<accession>G8QQF3</accession>
<dbReference type="eggNOG" id="COG4126">
    <property type="taxonomic scope" value="Bacteria"/>
</dbReference>
<sequence length="222" mass="24361">MKRIVLVHTVKSVYDSFETELRKVLGPGVKINNILDDFLATDPADTGLFSQNNTERLMHDLKSAQMTGADLLVVTCSTLTPHVVKLRQFFSVPIVAIDDAMCKAAVRNSSRITVLATAESTVNPTLEKLLAEATIQNKKIELSSYCCPQAIVALKEGNKEKHDELVLHMAMQVSGSECIVLAQASMAHMQDTVQQRTGVQTFSSPRLCMQEIASRLEDSNGL</sequence>
<organism evidence="2 3">
    <name type="scientific">Sphaerochaeta pleomorpha (strain ATCC BAA-1885 / DSM 22778 / Grapes)</name>
    <dbReference type="NCBI Taxonomy" id="158190"/>
    <lineage>
        <taxon>Bacteria</taxon>
        <taxon>Pseudomonadati</taxon>
        <taxon>Spirochaetota</taxon>
        <taxon>Spirochaetia</taxon>
        <taxon>Spirochaetales</taxon>
        <taxon>Sphaerochaetaceae</taxon>
        <taxon>Sphaerochaeta</taxon>
    </lineage>
</organism>
<proteinExistence type="inferred from homology"/>
<evidence type="ECO:0000256" key="1">
    <source>
        <dbReference type="ARBA" id="ARBA00038414"/>
    </source>
</evidence>
<dbReference type="Gene3D" id="3.40.50.12500">
    <property type="match status" value="1"/>
</dbReference>
<gene>
    <name evidence="2" type="ordered locus">SpiGrapes_2011</name>
</gene>
<dbReference type="Pfam" id="PF01177">
    <property type="entry name" value="Asp_Glu_race"/>
    <property type="match status" value="1"/>
</dbReference>
<dbReference type="RefSeq" id="WP_014270641.1">
    <property type="nucleotide sequence ID" value="NC_016633.1"/>
</dbReference>